<accession>A0A1F7GCW0</accession>
<keyword evidence="6 9" id="KW-0067">ATP-binding</keyword>
<evidence type="ECO:0000256" key="5">
    <source>
        <dbReference type="ARBA" id="ARBA00022741"/>
    </source>
</evidence>
<comment type="caution">
    <text evidence="11">The sequence shown here is derived from an EMBL/GenBank/DDBJ whole genome shotgun (WGS) entry which is preliminary data.</text>
</comment>
<dbReference type="SUPFAM" id="SSF50249">
    <property type="entry name" value="Nucleic acid-binding proteins"/>
    <property type="match status" value="1"/>
</dbReference>
<comment type="subunit">
    <text evidence="9">Homodimer.</text>
</comment>
<evidence type="ECO:0000256" key="8">
    <source>
        <dbReference type="ARBA" id="ARBA00023146"/>
    </source>
</evidence>
<comment type="caution">
    <text evidence="9">Lacks conserved residue(s) required for the propagation of feature annotation.</text>
</comment>
<dbReference type="GO" id="GO:0006422">
    <property type="term" value="P:aspartyl-tRNA aminoacylation"/>
    <property type="evidence" value="ECO:0007669"/>
    <property type="project" value="UniProtKB-UniRule"/>
</dbReference>
<dbReference type="Gene3D" id="2.40.50.140">
    <property type="entry name" value="Nucleic acid-binding proteins"/>
    <property type="match status" value="1"/>
</dbReference>
<dbReference type="CDD" id="cd04317">
    <property type="entry name" value="EcAspRS_like_N"/>
    <property type="match status" value="1"/>
</dbReference>
<dbReference type="GO" id="GO:0017101">
    <property type="term" value="C:aminoacyl-tRNA synthetase multienzyme complex"/>
    <property type="evidence" value="ECO:0007669"/>
    <property type="project" value="TreeGrafter"/>
</dbReference>
<dbReference type="Gene3D" id="3.30.930.10">
    <property type="entry name" value="Bira Bifunctional Protein, Domain 2"/>
    <property type="match status" value="1"/>
</dbReference>
<dbReference type="SUPFAM" id="SSF55681">
    <property type="entry name" value="Class II aaRS and biotin synthetases"/>
    <property type="match status" value="1"/>
</dbReference>
<comment type="catalytic activity">
    <reaction evidence="9">
        <text>tRNA(Asp) + L-aspartate + ATP = L-aspartyl-tRNA(Asp) + AMP + diphosphate</text>
        <dbReference type="Rhea" id="RHEA:19649"/>
        <dbReference type="Rhea" id="RHEA-COMP:9660"/>
        <dbReference type="Rhea" id="RHEA-COMP:9678"/>
        <dbReference type="ChEBI" id="CHEBI:29991"/>
        <dbReference type="ChEBI" id="CHEBI:30616"/>
        <dbReference type="ChEBI" id="CHEBI:33019"/>
        <dbReference type="ChEBI" id="CHEBI:78442"/>
        <dbReference type="ChEBI" id="CHEBI:78516"/>
        <dbReference type="ChEBI" id="CHEBI:456215"/>
        <dbReference type="EC" id="6.1.1.12"/>
    </reaction>
</comment>
<protein>
    <recommendedName>
        <fullName evidence="9">Aspartate--tRNA ligase</fullName>
        <ecNumber evidence="9">6.1.1.12</ecNumber>
    </recommendedName>
    <alternativeName>
        <fullName evidence="9">Aspartyl-tRNA synthetase</fullName>
        <shortName evidence="9">AspRS</shortName>
    </alternativeName>
</protein>
<evidence type="ECO:0000256" key="4">
    <source>
        <dbReference type="ARBA" id="ARBA00022598"/>
    </source>
</evidence>
<evidence type="ECO:0000313" key="11">
    <source>
        <dbReference type="EMBL" id="OGK16664.1"/>
    </source>
</evidence>
<evidence type="ECO:0000313" key="12">
    <source>
        <dbReference type="Proteomes" id="UP000178372"/>
    </source>
</evidence>
<feature type="region of interest" description="Aspartate" evidence="9">
    <location>
        <begin position="188"/>
        <end position="191"/>
    </location>
</feature>
<dbReference type="Proteomes" id="UP000178372">
    <property type="component" value="Unassembled WGS sequence"/>
</dbReference>
<dbReference type="EC" id="6.1.1.12" evidence="9"/>
<name>A0A1F7GCW0_9BACT</name>
<dbReference type="GO" id="GO:0003723">
    <property type="term" value="F:RNA binding"/>
    <property type="evidence" value="ECO:0007669"/>
    <property type="project" value="TreeGrafter"/>
</dbReference>
<dbReference type="EMBL" id="MFZF01000013">
    <property type="protein sequence ID" value="OGK16664.1"/>
    <property type="molecule type" value="Genomic_DNA"/>
</dbReference>
<dbReference type="GO" id="GO:0005829">
    <property type="term" value="C:cytosol"/>
    <property type="evidence" value="ECO:0007669"/>
    <property type="project" value="TreeGrafter"/>
</dbReference>
<dbReference type="InterPro" id="IPR002312">
    <property type="entry name" value="Asp/Asn-tRNA-synth_IIb"/>
</dbReference>
<dbReference type="NCBIfam" id="NF003483">
    <property type="entry name" value="PRK05159.1"/>
    <property type="match status" value="1"/>
</dbReference>
<feature type="binding site" evidence="9">
    <location>
        <position position="364"/>
    </location>
    <ligand>
        <name>L-aspartate</name>
        <dbReference type="ChEBI" id="CHEBI:29991"/>
    </ligand>
</feature>
<dbReference type="GO" id="GO:0005524">
    <property type="term" value="F:ATP binding"/>
    <property type="evidence" value="ECO:0007669"/>
    <property type="project" value="UniProtKB-UniRule"/>
</dbReference>
<evidence type="ECO:0000256" key="1">
    <source>
        <dbReference type="ARBA" id="ARBA00004496"/>
    </source>
</evidence>
<dbReference type="InterPro" id="IPR004523">
    <property type="entry name" value="Asp-tRNA_synthase_2"/>
</dbReference>
<dbReference type="InterPro" id="IPR012340">
    <property type="entry name" value="NA-bd_OB-fold"/>
</dbReference>
<evidence type="ECO:0000256" key="7">
    <source>
        <dbReference type="ARBA" id="ARBA00022917"/>
    </source>
</evidence>
<feature type="binding site" evidence="9">
    <location>
        <begin position="217"/>
        <end position="219"/>
    </location>
    <ligand>
        <name>ATP</name>
        <dbReference type="ChEBI" id="CHEBI:30616"/>
    </ligand>
</feature>
<dbReference type="InterPro" id="IPR006195">
    <property type="entry name" value="aa-tRNA-synth_II"/>
</dbReference>
<dbReference type="PANTHER" id="PTHR43450">
    <property type="entry name" value="ASPARTYL-TRNA SYNTHETASE"/>
    <property type="match status" value="1"/>
</dbReference>
<feature type="binding site" evidence="9">
    <location>
        <position position="209"/>
    </location>
    <ligand>
        <name>L-aspartate</name>
        <dbReference type="ChEBI" id="CHEBI:29991"/>
    </ligand>
</feature>
<evidence type="ECO:0000259" key="10">
    <source>
        <dbReference type="PROSITE" id="PS50862"/>
    </source>
</evidence>
<dbReference type="Pfam" id="PF01336">
    <property type="entry name" value="tRNA_anti-codon"/>
    <property type="match status" value="1"/>
</dbReference>
<gene>
    <name evidence="9" type="primary">aspS</name>
    <name evidence="11" type="ORF">A2690_00075</name>
</gene>
<dbReference type="PANTHER" id="PTHR43450:SF1">
    <property type="entry name" value="ASPARTATE--TRNA LIGASE, CYTOPLASMIC"/>
    <property type="match status" value="1"/>
</dbReference>
<feature type="binding site" evidence="9">
    <location>
        <position position="357"/>
    </location>
    <ligand>
        <name>ATP</name>
        <dbReference type="ChEBI" id="CHEBI:30616"/>
    </ligand>
</feature>
<evidence type="ECO:0000256" key="3">
    <source>
        <dbReference type="ARBA" id="ARBA00022490"/>
    </source>
</evidence>
<comment type="function">
    <text evidence="9">Catalyzes the attachment of L-aspartate to tRNA(Asp) in a two-step reaction: L-aspartate is first activated by ATP to form Asp-AMP and then transferred to the acceptor end of tRNA(Asp).</text>
</comment>
<feature type="domain" description="Aminoacyl-transfer RNA synthetases class-II family profile" evidence="10">
    <location>
        <begin position="133"/>
        <end position="426"/>
    </location>
</feature>
<evidence type="ECO:0000256" key="6">
    <source>
        <dbReference type="ARBA" id="ARBA00022840"/>
    </source>
</evidence>
<feature type="binding site" evidence="9">
    <location>
        <position position="166"/>
    </location>
    <ligand>
        <name>L-aspartate</name>
        <dbReference type="ChEBI" id="CHEBI:29991"/>
    </ligand>
</feature>
<dbReference type="InterPro" id="IPR047089">
    <property type="entry name" value="Asp-tRNA-ligase_1_N"/>
</dbReference>
<proteinExistence type="inferred from homology"/>
<keyword evidence="4 9" id="KW-0436">Ligase</keyword>
<dbReference type="InterPro" id="IPR004364">
    <property type="entry name" value="Aa-tRNA-synt_II"/>
</dbReference>
<feature type="binding site" evidence="9">
    <location>
        <position position="360"/>
    </location>
    <ligand>
        <name>L-aspartate</name>
        <dbReference type="ChEBI" id="CHEBI:29991"/>
    </ligand>
</feature>
<sequence>MKTLYTSETPKLIGKDVTLQGWVWTIRDHKKVVFIDLTDRSGIVQVVGGPDLAKLSVEDVIEVKGLVKKRPDHLTNDKIPTGAIEIEAHDIKVLSRSEPLPFDISKDEIDVTLPTLLDFRSLSLRHPKVRSIFQIQEVIIDAFRRGLKERGFVEFQSPVIISQTAEGGAEVFEVKYFNYKAFLAQSPQFYKQIMVGVFEKVFTVNKTLRAEPSMTTRHLTEATTLDAEMGFIDSWIDVMDTAEYIIKYIFGQINYACKDILEQHKTTTPKVAKEIPRLKLRKAQQIIFDRTGRDNRNEPDLEPEDEREICKWAIEERQSELVFITHYPVSKRPFYTFEDPNDPGYTLSFDLLGRGIEWLTGGQRIHNLKKIIENAKNRGIDIKKSELYLQAFRYGMPPHGGFSFGSERITMKVLNLDNIREASLFPRDMERIDVHLPTYFKNHETKKENSKTEEK</sequence>
<dbReference type="Pfam" id="PF00152">
    <property type="entry name" value="tRNA-synt_2"/>
    <property type="match status" value="1"/>
</dbReference>
<dbReference type="HAMAP" id="MF_02075">
    <property type="entry name" value="Asp_tRNA_synth_type2"/>
    <property type="match status" value="1"/>
</dbReference>
<dbReference type="GO" id="GO:0004815">
    <property type="term" value="F:aspartate-tRNA ligase activity"/>
    <property type="evidence" value="ECO:0007669"/>
    <property type="project" value="UniProtKB-UniRule"/>
</dbReference>
<dbReference type="PRINTS" id="PR01042">
    <property type="entry name" value="TRNASYNTHASP"/>
</dbReference>
<dbReference type="InterPro" id="IPR004365">
    <property type="entry name" value="NA-bd_OB_tRNA"/>
</dbReference>
<keyword evidence="3 9" id="KW-0963">Cytoplasm</keyword>
<evidence type="ECO:0000256" key="9">
    <source>
        <dbReference type="HAMAP-Rule" id="MF_02075"/>
    </source>
</evidence>
<dbReference type="AlphaFoldDB" id="A0A1F7GCW0"/>
<dbReference type="PROSITE" id="PS50862">
    <property type="entry name" value="AA_TRNA_LIGASE_II"/>
    <property type="match status" value="1"/>
</dbReference>
<comment type="subcellular location">
    <subcellularLocation>
        <location evidence="1 9">Cytoplasm</location>
    </subcellularLocation>
</comment>
<organism evidence="11 12">
    <name type="scientific">Candidatus Roizmanbacteria bacterium RIFCSPHIGHO2_01_FULL_39_12b</name>
    <dbReference type="NCBI Taxonomy" id="1802030"/>
    <lineage>
        <taxon>Bacteria</taxon>
        <taxon>Candidatus Roizmaniibacteriota</taxon>
    </lineage>
</organism>
<comment type="similarity">
    <text evidence="2 9">Belongs to the class-II aminoacyl-tRNA synthetase family. Type 2 subfamily.</text>
</comment>
<keyword evidence="8 9" id="KW-0030">Aminoacyl-tRNA synthetase</keyword>
<feature type="binding site" evidence="9">
    <location>
        <begin position="405"/>
        <end position="408"/>
    </location>
    <ligand>
        <name>ATP</name>
        <dbReference type="ChEBI" id="CHEBI:30616"/>
    </ligand>
</feature>
<feature type="binding site" evidence="9">
    <location>
        <begin position="209"/>
        <end position="211"/>
    </location>
    <ligand>
        <name>ATP</name>
        <dbReference type="ChEBI" id="CHEBI:30616"/>
    </ligand>
</feature>
<keyword evidence="7 9" id="KW-0648">Protein biosynthesis</keyword>
<keyword evidence="5 9" id="KW-0547">Nucleotide-binding</keyword>
<reference evidence="11 12" key="1">
    <citation type="journal article" date="2016" name="Nat. Commun.">
        <title>Thousands of microbial genomes shed light on interconnected biogeochemical processes in an aquifer system.</title>
        <authorList>
            <person name="Anantharaman K."/>
            <person name="Brown C.T."/>
            <person name="Hug L.A."/>
            <person name="Sharon I."/>
            <person name="Castelle C.J."/>
            <person name="Probst A.J."/>
            <person name="Thomas B.C."/>
            <person name="Singh A."/>
            <person name="Wilkins M.J."/>
            <person name="Karaoz U."/>
            <person name="Brodie E.L."/>
            <person name="Williams K.H."/>
            <person name="Hubbard S.S."/>
            <person name="Banfield J.F."/>
        </authorList>
    </citation>
    <scope>NUCLEOTIDE SEQUENCE [LARGE SCALE GENOMIC DNA]</scope>
</reference>
<dbReference type="InterPro" id="IPR045864">
    <property type="entry name" value="aa-tRNA-synth_II/BPL/LPL"/>
</dbReference>
<evidence type="ECO:0000256" key="2">
    <source>
        <dbReference type="ARBA" id="ARBA00005312"/>
    </source>
</evidence>